<feature type="compositionally biased region" description="Basic residues" evidence="3">
    <location>
        <begin position="324"/>
        <end position="337"/>
    </location>
</feature>
<evidence type="ECO:0000256" key="1">
    <source>
        <dbReference type="ARBA" id="ARBA00004448"/>
    </source>
</evidence>
<dbReference type="AlphaFoldDB" id="A0A2I0A9E9"/>
<proteinExistence type="predicted"/>
<name>A0A2I0A9E9_9ASPA</name>
<evidence type="ECO:0000256" key="2">
    <source>
        <dbReference type="ARBA" id="ARBA00011748"/>
    </source>
</evidence>
<accession>A0A2I0A9E9</accession>
<dbReference type="GO" id="GO:0009916">
    <property type="term" value="F:alternative oxidase activity"/>
    <property type="evidence" value="ECO:0007669"/>
    <property type="project" value="InterPro"/>
</dbReference>
<evidence type="ECO:0000256" key="3">
    <source>
        <dbReference type="SAM" id="MobiDB-lite"/>
    </source>
</evidence>
<comment type="subunit">
    <text evidence="2">Homodimer; disulfide-linked.</text>
</comment>
<feature type="compositionally biased region" description="Basic residues" evidence="3">
    <location>
        <begin position="281"/>
        <end position="290"/>
    </location>
</feature>
<dbReference type="PANTHER" id="PTHR31803">
    <property type="entry name" value="ALTERNATIVE OXIDASE"/>
    <property type="match status" value="1"/>
</dbReference>
<feature type="region of interest" description="Disordered" evidence="3">
    <location>
        <begin position="275"/>
        <end position="301"/>
    </location>
</feature>
<protein>
    <submittedName>
        <fullName evidence="4">Ubiquinol oxidase 1, mitochondrial</fullName>
    </submittedName>
</protein>
<dbReference type="PANTHER" id="PTHR31803:SF3">
    <property type="entry name" value="ALTERNATIVE OXIDASE"/>
    <property type="match status" value="1"/>
</dbReference>
<feature type="region of interest" description="Disordered" evidence="3">
    <location>
        <begin position="313"/>
        <end position="352"/>
    </location>
</feature>
<evidence type="ECO:0000313" key="5">
    <source>
        <dbReference type="Proteomes" id="UP000236161"/>
    </source>
</evidence>
<dbReference type="GO" id="GO:0005743">
    <property type="term" value="C:mitochondrial inner membrane"/>
    <property type="evidence" value="ECO:0007669"/>
    <property type="project" value="UniProtKB-SubCell"/>
</dbReference>
<evidence type="ECO:0000313" key="4">
    <source>
        <dbReference type="EMBL" id="PKA52164.1"/>
    </source>
</evidence>
<dbReference type="GO" id="GO:0010230">
    <property type="term" value="P:alternative respiration"/>
    <property type="evidence" value="ECO:0007669"/>
    <property type="project" value="TreeGrafter"/>
</dbReference>
<sequence length="352" mass="38044">MSSTTATAQSVRLLSQHIFFAAASTRPAVSSGASPAILYGLKAAPRSWPTPTFGVRCMGTAAAAPGNADVASADAAHFASGPKKEKGVASYWGVDPPKVTRDDGSDWKWSCFKPGDTYSSDLSINLAKQHAPVTWMDKLARWTVKSLRWPTDVFFQVIKINMRITHAHLNFHTLNINYACTAEEVRMPSDDAGDGGGGAGDGRRVAASSPFSPAVRAQRGLDPSAAGGGGEREDAPHDVHGGVAAAVVRESPRRGGSRGFLQRLLLGLPPLSQVRSPGCRLSRRGSHPLLHRVPQGDRRRQHRQCACSGHRHRLLAPPPQLHAPRCRHRRPRRRGTPPRRQPLCLGYSRSRA</sequence>
<dbReference type="EMBL" id="KZ452009">
    <property type="protein sequence ID" value="PKA52164.1"/>
    <property type="molecule type" value="Genomic_DNA"/>
</dbReference>
<dbReference type="OrthoDB" id="16906at2759"/>
<keyword evidence="5" id="KW-1185">Reference proteome</keyword>
<dbReference type="Proteomes" id="UP000236161">
    <property type="component" value="Unassembled WGS sequence"/>
</dbReference>
<gene>
    <name evidence="4" type="primary">AOX1</name>
    <name evidence="4" type="ORF">AXF42_Ash014101</name>
</gene>
<feature type="region of interest" description="Disordered" evidence="3">
    <location>
        <begin position="189"/>
        <end position="238"/>
    </location>
</feature>
<dbReference type="STRING" id="1088818.A0A2I0A9E9"/>
<reference evidence="4 5" key="1">
    <citation type="journal article" date="2017" name="Nature">
        <title>The Apostasia genome and the evolution of orchids.</title>
        <authorList>
            <person name="Zhang G.Q."/>
            <person name="Liu K.W."/>
            <person name="Li Z."/>
            <person name="Lohaus R."/>
            <person name="Hsiao Y.Y."/>
            <person name="Niu S.C."/>
            <person name="Wang J.Y."/>
            <person name="Lin Y.C."/>
            <person name="Xu Q."/>
            <person name="Chen L.J."/>
            <person name="Yoshida K."/>
            <person name="Fujiwara S."/>
            <person name="Wang Z.W."/>
            <person name="Zhang Y.Q."/>
            <person name="Mitsuda N."/>
            <person name="Wang M."/>
            <person name="Liu G.H."/>
            <person name="Pecoraro L."/>
            <person name="Huang H.X."/>
            <person name="Xiao X.J."/>
            <person name="Lin M."/>
            <person name="Wu X.Y."/>
            <person name="Wu W.L."/>
            <person name="Chen Y.Y."/>
            <person name="Chang S.B."/>
            <person name="Sakamoto S."/>
            <person name="Ohme-Takagi M."/>
            <person name="Yagi M."/>
            <person name="Zeng S.J."/>
            <person name="Shen C.Y."/>
            <person name="Yeh C.M."/>
            <person name="Luo Y.B."/>
            <person name="Tsai W.C."/>
            <person name="Van de Peer Y."/>
            <person name="Liu Z.J."/>
        </authorList>
    </citation>
    <scope>NUCLEOTIDE SEQUENCE [LARGE SCALE GENOMIC DNA]</scope>
    <source>
        <strain evidence="5">cv. Shenzhen</strain>
        <tissue evidence="4">Stem</tissue>
    </source>
</reference>
<comment type="subcellular location">
    <subcellularLocation>
        <location evidence="1">Mitochondrion inner membrane</location>
        <topology evidence="1">Multi-pass membrane protein</topology>
    </subcellularLocation>
</comment>
<organism evidence="4 5">
    <name type="scientific">Apostasia shenzhenica</name>
    <dbReference type="NCBI Taxonomy" id="1088818"/>
    <lineage>
        <taxon>Eukaryota</taxon>
        <taxon>Viridiplantae</taxon>
        <taxon>Streptophyta</taxon>
        <taxon>Embryophyta</taxon>
        <taxon>Tracheophyta</taxon>
        <taxon>Spermatophyta</taxon>
        <taxon>Magnoliopsida</taxon>
        <taxon>Liliopsida</taxon>
        <taxon>Asparagales</taxon>
        <taxon>Orchidaceae</taxon>
        <taxon>Apostasioideae</taxon>
        <taxon>Apostasia</taxon>
    </lineage>
</organism>
<dbReference type="InterPro" id="IPR002680">
    <property type="entry name" value="AOX"/>
</dbReference>